<feature type="transmembrane region" description="Helical" evidence="1">
    <location>
        <begin position="121"/>
        <end position="142"/>
    </location>
</feature>
<evidence type="ECO:0008006" key="4">
    <source>
        <dbReference type="Google" id="ProtNLM"/>
    </source>
</evidence>
<proteinExistence type="predicted"/>
<keyword evidence="1" id="KW-0472">Membrane</keyword>
<dbReference type="SUPFAM" id="SSF158560">
    <property type="entry name" value="BH3980-like"/>
    <property type="match status" value="1"/>
</dbReference>
<keyword evidence="1" id="KW-0812">Transmembrane</keyword>
<reference evidence="3" key="1">
    <citation type="journal article" date="2016" name="Front. Microbiol.">
        <title>Complete Genome Sequence of Clostridium estertheticum DSM 8809, a Microbe Identified in Spoiled Vacuum Packed Beef.</title>
        <authorList>
            <person name="Yu Z."/>
            <person name="Gunn L."/>
            <person name="Brennan E."/>
            <person name="Reid R."/>
            <person name="Wall P.G."/>
            <person name="Gaora O.P."/>
            <person name="Hurley D."/>
            <person name="Bolton D."/>
            <person name="Fanning S."/>
        </authorList>
    </citation>
    <scope>NUCLEOTIDE SEQUENCE [LARGE SCALE GENOMIC DNA]</scope>
    <source>
        <strain evidence="3">DSM 8809</strain>
    </source>
</reference>
<dbReference type="Gene3D" id="1.10.1900.10">
    <property type="entry name" value="c-terminal domain of poly(a) binding protein"/>
    <property type="match status" value="1"/>
</dbReference>
<dbReference type="Pfam" id="PF06304">
    <property type="entry name" value="DUF1048"/>
    <property type="match status" value="1"/>
</dbReference>
<feature type="transmembrane region" description="Helical" evidence="1">
    <location>
        <begin position="210"/>
        <end position="226"/>
    </location>
</feature>
<name>A0A1J0GCK4_9CLOT</name>
<feature type="transmembrane region" description="Helical" evidence="1">
    <location>
        <begin position="96"/>
        <end position="115"/>
    </location>
</feature>
<feature type="transmembrane region" description="Helical" evidence="1">
    <location>
        <begin position="163"/>
        <end position="190"/>
    </location>
</feature>
<organism evidence="2 3">
    <name type="scientific">Clostridium estertheticum subsp. estertheticum</name>
    <dbReference type="NCBI Taxonomy" id="1552"/>
    <lineage>
        <taxon>Bacteria</taxon>
        <taxon>Bacillati</taxon>
        <taxon>Bacillota</taxon>
        <taxon>Clostridia</taxon>
        <taxon>Eubacteriales</taxon>
        <taxon>Clostridiaceae</taxon>
        <taxon>Clostridium</taxon>
    </lineage>
</organism>
<keyword evidence="1" id="KW-1133">Transmembrane helix</keyword>
<accession>A0A1J0GCK4</accession>
<evidence type="ECO:0000313" key="2">
    <source>
        <dbReference type="EMBL" id="APC39063.1"/>
    </source>
</evidence>
<keyword evidence="3" id="KW-1185">Reference proteome</keyword>
<evidence type="ECO:0000256" key="1">
    <source>
        <dbReference type="SAM" id="Phobius"/>
    </source>
</evidence>
<gene>
    <name evidence="2" type="ORF">A7L45_02755</name>
</gene>
<dbReference type="OrthoDB" id="1655249at2"/>
<dbReference type="KEGG" id="ceu:A7L45_02755"/>
<dbReference type="AlphaFoldDB" id="A0A1J0GCK4"/>
<evidence type="ECO:0000313" key="3">
    <source>
        <dbReference type="Proteomes" id="UP000182569"/>
    </source>
</evidence>
<dbReference type="RefSeq" id="WP_071611360.1">
    <property type="nucleotide sequence ID" value="NZ_CP015756.1"/>
</dbReference>
<dbReference type="InterPro" id="IPR008316">
    <property type="entry name" value="UCP029876"/>
</dbReference>
<dbReference type="EMBL" id="CP015756">
    <property type="protein sequence ID" value="APC39063.1"/>
    <property type="molecule type" value="Genomic_DNA"/>
</dbReference>
<protein>
    <recommendedName>
        <fullName evidence="4">DUF1048 domain-containing protein</fullName>
    </recommendedName>
</protein>
<sequence length="234" mass="27340">MLLEWRLKKLRFKEQKNLNGSNLYLYRSITSYIQHSELRGIEKEEILQQVIDMMLQAQIEKKPMELIIGNDYQEFCKSIIEEYSSDKSKNYRLLDYIQKGLFYSITSSVFLWIVIGLKNSSFTLGITVDMLITLSAISFILIPATRKSSQESPSLNFWNKKYYAINSGITESGFNGFIFVIFAILLIRFILGETLSTNVFSYTITLHSSIPYILLILLIIGFIEIYKRMYNKHR</sequence>
<dbReference type="Proteomes" id="UP000182569">
    <property type="component" value="Chromosome"/>
</dbReference>
<dbReference type="STRING" id="1552.A7L45_02755"/>